<feature type="transmembrane region" description="Helical" evidence="8">
    <location>
        <begin position="160"/>
        <end position="181"/>
    </location>
</feature>
<dbReference type="GO" id="GO:0015031">
    <property type="term" value="P:protein transport"/>
    <property type="evidence" value="ECO:0007669"/>
    <property type="project" value="UniProtKB-KW"/>
</dbReference>
<reference evidence="9" key="1">
    <citation type="submission" date="2022-12" db="EMBL/GenBank/DDBJ databases">
        <authorList>
            <person name="Webb A."/>
        </authorList>
    </citation>
    <scope>NUCLEOTIDE SEQUENCE</scope>
    <source>
        <strain evidence="9">Hp1</strain>
    </source>
</reference>
<dbReference type="PANTHER" id="PTHR23137">
    <property type="entry name" value="VESICLE TRANSPORT PROTEIN-RELATED"/>
    <property type="match status" value="1"/>
</dbReference>
<dbReference type="GO" id="GO:0005737">
    <property type="term" value="C:cytoplasm"/>
    <property type="evidence" value="ECO:0007669"/>
    <property type="project" value="UniProtKB-ARBA"/>
</dbReference>
<sequence length="236" mass="25699">MSAWEQWGGKKKPLVVVVEQVAGRPRGAAESAALVCHVVQRPRERQQRDNDVRVPKDVGLGARVDKNVATSLGGRKTATSLRGLGLPTMSWNARFKYFVAMTLLGLLFFGMAFVFLPLLVVRPSKFALSFTLGSMCCMSAVAMLKGPAAYAVELLQPHRLLLTCAYFVTLGCTLYSCLVLGDYVFVVLSAVLQLLTLGSFALSAFPSGTSSLRAFTTLFWKSARGMVQAITRVLLR</sequence>
<keyword evidence="5 8" id="KW-1133">Transmembrane helix</keyword>
<proteinExistence type="inferred from homology"/>
<keyword evidence="2 8" id="KW-0813">Transport</keyword>
<dbReference type="EMBL" id="CANTFL010001127">
    <property type="protein sequence ID" value="CAI5731966.1"/>
    <property type="molecule type" value="Genomic_DNA"/>
</dbReference>
<name>A0AAV0U558_HYABA</name>
<evidence type="ECO:0000256" key="8">
    <source>
        <dbReference type="RuleBase" id="RU363111"/>
    </source>
</evidence>
<dbReference type="InterPro" id="IPR007305">
    <property type="entry name" value="Vesicle_transpt_Got1/SFT2"/>
</dbReference>
<comment type="caution">
    <text evidence="9">The sequence shown here is derived from an EMBL/GenBank/DDBJ whole genome shotgun (WGS) entry which is preliminary data.</text>
</comment>
<dbReference type="AlphaFoldDB" id="A0AAV0U558"/>
<feature type="transmembrane region" description="Helical" evidence="8">
    <location>
        <begin position="126"/>
        <end position="148"/>
    </location>
</feature>
<evidence type="ECO:0000256" key="4">
    <source>
        <dbReference type="ARBA" id="ARBA00022927"/>
    </source>
</evidence>
<evidence type="ECO:0000256" key="1">
    <source>
        <dbReference type="ARBA" id="ARBA00004141"/>
    </source>
</evidence>
<keyword evidence="10" id="KW-1185">Reference proteome</keyword>
<feature type="transmembrane region" description="Helical" evidence="8">
    <location>
        <begin position="187"/>
        <end position="205"/>
    </location>
</feature>
<comment type="function">
    <text evidence="8">May be involved in fusion of retrograde transport vesicles derived from an endocytic compartment with the Golgi complex.</text>
</comment>
<dbReference type="GO" id="GO:0016020">
    <property type="term" value="C:membrane"/>
    <property type="evidence" value="ECO:0007669"/>
    <property type="project" value="UniProtKB-SubCell"/>
</dbReference>
<dbReference type="Pfam" id="PF04178">
    <property type="entry name" value="Got1"/>
    <property type="match status" value="1"/>
</dbReference>
<keyword evidence="3 8" id="KW-0812">Transmembrane</keyword>
<organism evidence="9 10">
    <name type="scientific">Hyaloperonospora brassicae</name>
    <name type="common">Brassica downy mildew</name>
    <name type="synonym">Peronospora brassicae</name>
    <dbReference type="NCBI Taxonomy" id="162125"/>
    <lineage>
        <taxon>Eukaryota</taxon>
        <taxon>Sar</taxon>
        <taxon>Stramenopiles</taxon>
        <taxon>Oomycota</taxon>
        <taxon>Peronosporomycetes</taxon>
        <taxon>Peronosporales</taxon>
        <taxon>Peronosporaceae</taxon>
        <taxon>Hyaloperonospora</taxon>
    </lineage>
</organism>
<comment type="similarity">
    <text evidence="7 8">Belongs to the SFT2 family.</text>
</comment>
<dbReference type="InterPro" id="IPR011691">
    <property type="entry name" value="Vesicle_transpt_SFT2"/>
</dbReference>
<dbReference type="GO" id="GO:0016192">
    <property type="term" value="P:vesicle-mediated transport"/>
    <property type="evidence" value="ECO:0007669"/>
    <property type="project" value="InterPro"/>
</dbReference>
<evidence type="ECO:0000256" key="2">
    <source>
        <dbReference type="ARBA" id="ARBA00022448"/>
    </source>
</evidence>
<gene>
    <name evidence="9" type="ORF">HBR001_LOCUS5370</name>
</gene>
<keyword evidence="6 8" id="KW-0472">Membrane</keyword>
<evidence type="ECO:0000256" key="7">
    <source>
        <dbReference type="ARBA" id="ARBA00025800"/>
    </source>
</evidence>
<evidence type="ECO:0000256" key="5">
    <source>
        <dbReference type="ARBA" id="ARBA00022989"/>
    </source>
</evidence>
<dbReference type="GO" id="GO:0012505">
    <property type="term" value="C:endomembrane system"/>
    <property type="evidence" value="ECO:0007669"/>
    <property type="project" value="UniProtKB-ARBA"/>
</dbReference>
<evidence type="ECO:0000256" key="3">
    <source>
        <dbReference type="ARBA" id="ARBA00022692"/>
    </source>
</evidence>
<accession>A0AAV0U558</accession>
<dbReference type="Proteomes" id="UP001162031">
    <property type="component" value="Unassembled WGS sequence"/>
</dbReference>
<protein>
    <recommendedName>
        <fullName evidence="8">Vesicle transport protein</fullName>
    </recommendedName>
</protein>
<evidence type="ECO:0000256" key="6">
    <source>
        <dbReference type="ARBA" id="ARBA00023136"/>
    </source>
</evidence>
<evidence type="ECO:0000313" key="9">
    <source>
        <dbReference type="EMBL" id="CAI5731966.1"/>
    </source>
</evidence>
<feature type="transmembrane region" description="Helical" evidence="8">
    <location>
        <begin position="97"/>
        <end position="120"/>
    </location>
</feature>
<comment type="subcellular location">
    <subcellularLocation>
        <location evidence="1 8">Membrane</location>
        <topology evidence="1 8">Multi-pass membrane protein</topology>
    </subcellularLocation>
</comment>
<keyword evidence="4 8" id="KW-0653">Protein transport</keyword>
<dbReference type="PANTHER" id="PTHR23137:SF36">
    <property type="entry name" value="VESICLE TRANSPORT PROTEIN SFT2C"/>
    <property type="match status" value="1"/>
</dbReference>
<evidence type="ECO:0000313" key="10">
    <source>
        <dbReference type="Proteomes" id="UP001162031"/>
    </source>
</evidence>